<comment type="caution">
    <text evidence="3">The sequence shown here is derived from an EMBL/GenBank/DDBJ whole genome shotgun (WGS) entry which is preliminary data.</text>
</comment>
<organism evidence="3 4">
    <name type="scientific">Hallella colorans</name>
    <dbReference type="NCBI Taxonomy" id="1703337"/>
    <lineage>
        <taxon>Bacteria</taxon>
        <taxon>Pseudomonadati</taxon>
        <taxon>Bacteroidota</taxon>
        <taxon>Bacteroidia</taxon>
        <taxon>Bacteroidales</taxon>
        <taxon>Prevotellaceae</taxon>
        <taxon>Hallella</taxon>
    </lineage>
</organism>
<dbReference type="AlphaFoldDB" id="A0A2U0U7I3"/>
<dbReference type="InterPro" id="IPR008929">
    <property type="entry name" value="Chondroitin_lyas"/>
</dbReference>
<dbReference type="OrthoDB" id="9793856at2"/>
<protein>
    <submittedName>
        <fullName evidence="3">Heparinase II/III-like protein</fullName>
    </submittedName>
</protein>
<accession>A0A2U0U7I3</accession>
<dbReference type="SUPFAM" id="SSF48230">
    <property type="entry name" value="Chondroitin AC/alginate lyase"/>
    <property type="match status" value="1"/>
</dbReference>
<keyword evidence="4" id="KW-1185">Reference proteome</keyword>
<dbReference type="Proteomes" id="UP000245870">
    <property type="component" value="Unassembled WGS sequence"/>
</dbReference>
<dbReference type="RefSeq" id="WP_116616538.1">
    <property type="nucleotide sequence ID" value="NZ_QENY01000010.1"/>
</dbReference>
<dbReference type="GO" id="GO:0016829">
    <property type="term" value="F:lyase activity"/>
    <property type="evidence" value="ECO:0007669"/>
    <property type="project" value="InterPro"/>
</dbReference>
<evidence type="ECO:0000259" key="2">
    <source>
        <dbReference type="Pfam" id="PF07940"/>
    </source>
</evidence>
<evidence type="ECO:0000313" key="4">
    <source>
        <dbReference type="Proteomes" id="UP000245870"/>
    </source>
</evidence>
<proteinExistence type="predicted"/>
<sequence>MKKSLAFIGLLFFMLTRLQAYEMRNLLQHSATESQVRQSLVMDRKWVPYPAYSDREGWDKFLGNYKSTIIKSGEKYLDYHWRVVRASEYLEYEKSGSRKIMENPNNSNAIAFSAMLMAELAEGKGRFINDLMNGVFYFSEMTSWAESAHLMAYQKTKRSLPDHREQILELHQGGMAQMLSWTYYFLKPQFDAIDPVIAIRLRDELQKRELDPYLRRDDFWWMATNYKPGRMVNNWNPWCNSNALFCFMLLEDDPDVLTKAICKSMRSVDQYLNYVKSDGACEEGPSYWGHAAGKLYDYLSALRMITGGKINLFTNQQVKAMGEYIVHSYIGDEWVVNFADAAARAVEVNTPLIYRYGMAVNSTPMKAMAAMRERMYPTKLPSKWMDLYIGLETLRFLPLLQAETAVYKPADFTWYPQTEFCYMRSGKAFLAAKGGFNDESHNHNDVGTFIFAYNNTPLLVDAGVGTYTRKTFSSERYSIWTMQSNYHNLPLINGVAQPHGAGYKASGVKVDRRKQTFAANIATAYPVEAQVAKWVRGYKLKKNGLIVTDDFVLNKVKVPNQINFLTWGDVDITTNGVVKIVAKGVSAHLKYDDTTFRPSIEKIELSDPRLSNVWGKSLYRVTLTAKKMPSTGDYKYEIQVVK</sequence>
<dbReference type="GO" id="GO:0030313">
    <property type="term" value="C:cell envelope"/>
    <property type="evidence" value="ECO:0007669"/>
    <property type="project" value="UniProtKB-SubCell"/>
</dbReference>
<dbReference type="Gene3D" id="1.50.10.100">
    <property type="entry name" value="Chondroitin AC/alginate lyase"/>
    <property type="match status" value="1"/>
</dbReference>
<gene>
    <name evidence="3" type="ORF">C7379_11040</name>
</gene>
<dbReference type="EMBL" id="QENY01000010">
    <property type="protein sequence ID" value="PVX53615.1"/>
    <property type="molecule type" value="Genomic_DNA"/>
</dbReference>
<dbReference type="InterPro" id="IPR012480">
    <property type="entry name" value="Hepar_II_III_C"/>
</dbReference>
<evidence type="ECO:0000256" key="1">
    <source>
        <dbReference type="ARBA" id="ARBA00004196"/>
    </source>
</evidence>
<feature type="domain" description="Heparinase II/III-like C-terminal" evidence="2">
    <location>
        <begin position="409"/>
        <end position="553"/>
    </location>
</feature>
<comment type="subcellular location">
    <subcellularLocation>
        <location evidence="1">Cell envelope</location>
    </subcellularLocation>
</comment>
<name>A0A2U0U7I3_9BACT</name>
<dbReference type="Gene3D" id="2.70.98.70">
    <property type="match status" value="1"/>
</dbReference>
<evidence type="ECO:0000313" key="3">
    <source>
        <dbReference type="EMBL" id="PVX53615.1"/>
    </source>
</evidence>
<reference evidence="3 4" key="1">
    <citation type="submission" date="2018-05" db="EMBL/GenBank/DDBJ databases">
        <title>Genomic Encyclopedia of Type Strains, Phase IV (KMG-IV): sequencing the most valuable type-strain genomes for metagenomic binning, comparative biology and taxonomic classification.</title>
        <authorList>
            <person name="Goeker M."/>
        </authorList>
    </citation>
    <scope>NUCLEOTIDE SEQUENCE [LARGE SCALE GENOMIC DNA]</scope>
    <source>
        <strain evidence="3 4">DSM 100333</strain>
    </source>
</reference>
<dbReference type="Pfam" id="PF07940">
    <property type="entry name" value="Hepar_II_III_C"/>
    <property type="match status" value="1"/>
</dbReference>